<keyword evidence="3" id="KW-0804">Transcription</keyword>
<evidence type="ECO:0000313" key="7">
    <source>
        <dbReference type="Proteomes" id="UP001144612"/>
    </source>
</evidence>
<dbReference type="CDD" id="cd07377">
    <property type="entry name" value="WHTH_GntR"/>
    <property type="match status" value="1"/>
</dbReference>
<dbReference type="InterPro" id="IPR036390">
    <property type="entry name" value="WH_DNA-bd_sf"/>
</dbReference>
<dbReference type="InterPro" id="IPR036388">
    <property type="entry name" value="WH-like_DNA-bd_sf"/>
</dbReference>
<keyword evidence="7" id="KW-1185">Reference proteome</keyword>
<dbReference type="Proteomes" id="UP001144612">
    <property type="component" value="Unassembled WGS sequence"/>
</dbReference>
<accession>A0ABT4DE35</accession>
<dbReference type="SUPFAM" id="SSF46785">
    <property type="entry name" value="Winged helix' DNA-binding domain"/>
    <property type="match status" value="1"/>
</dbReference>
<evidence type="ECO:0000256" key="3">
    <source>
        <dbReference type="ARBA" id="ARBA00023163"/>
    </source>
</evidence>
<dbReference type="RefSeq" id="WP_268062880.1">
    <property type="nucleotide sequence ID" value="NZ_JAPQFJ010000028.1"/>
</dbReference>
<dbReference type="PANTHER" id="PTHR43537:SF43">
    <property type="entry name" value="GNTR-FAMILY TRANSCRIPTIONAL REGULATOR"/>
    <property type="match status" value="1"/>
</dbReference>
<dbReference type="Gene3D" id="1.10.10.10">
    <property type="entry name" value="Winged helix-like DNA-binding domain superfamily/Winged helix DNA-binding domain"/>
    <property type="match status" value="1"/>
</dbReference>
<name>A0ABT4DE35_9CLOT</name>
<dbReference type="PRINTS" id="PR00035">
    <property type="entry name" value="HTHGNTR"/>
</dbReference>
<dbReference type="InterPro" id="IPR008920">
    <property type="entry name" value="TF_FadR/GntR_C"/>
</dbReference>
<dbReference type="SMART" id="SM00345">
    <property type="entry name" value="HTH_GNTR"/>
    <property type="match status" value="1"/>
</dbReference>
<feature type="coiled-coil region" evidence="4">
    <location>
        <begin position="116"/>
        <end position="143"/>
    </location>
</feature>
<keyword evidence="4" id="KW-0175">Coiled coil</keyword>
<dbReference type="Pfam" id="PF07729">
    <property type="entry name" value="FCD"/>
    <property type="match status" value="1"/>
</dbReference>
<dbReference type="InterPro" id="IPR011711">
    <property type="entry name" value="GntR_C"/>
</dbReference>
<evidence type="ECO:0000313" key="6">
    <source>
        <dbReference type="EMBL" id="MCY6960443.1"/>
    </source>
</evidence>
<gene>
    <name evidence="6" type="ORF">OW729_17695</name>
</gene>
<dbReference type="Pfam" id="PF00392">
    <property type="entry name" value="GntR"/>
    <property type="match status" value="1"/>
</dbReference>
<dbReference type="SUPFAM" id="SSF48008">
    <property type="entry name" value="GntR ligand-binding domain-like"/>
    <property type="match status" value="1"/>
</dbReference>
<dbReference type="PROSITE" id="PS50949">
    <property type="entry name" value="HTH_GNTR"/>
    <property type="match status" value="1"/>
</dbReference>
<comment type="caution">
    <text evidence="6">The sequence shown here is derived from an EMBL/GenBank/DDBJ whole genome shotgun (WGS) entry which is preliminary data.</text>
</comment>
<evidence type="ECO:0000256" key="4">
    <source>
        <dbReference type="SAM" id="Coils"/>
    </source>
</evidence>
<proteinExistence type="predicted"/>
<dbReference type="InterPro" id="IPR000524">
    <property type="entry name" value="Tscrpt_reg_HTH_GntR"/>
</dbReference>
<dbReference type="EMBL" id="JAPQFJ010000028">
    <property type="protein sequence ID" value="MCY6960443.1"/>
    <property type="molecule type" value="Genomic_DNA"/>
</dbReference>
<sequence>MFSTIKTVKVYEEVILQIKGMVNSGKLKKGDKLISERELSNQLGVSRTSVREALRGLEVIGLIDCKQGEGNFIKKDFESNFFEPLSIMFTLNKSSTEEILELRRVIEVETVALAAKNITNEELIELKNLMDEMKRNKDEELKGNLDKKFHYKIAQASRNNLIVTVLDVISSLIDSFIKDARADILKKENDEEIIHYHHECIYNALIKGDAEEAASIMRMHMKLISQNILK</sequence>
<evidence type="ECO:0000256" key="1">
    <source>
        <dbReference type="ARBA" id="ARBA00023015"/>
    </source>
</evidence>
<dbReference type="Gene3D" id="1.20.120.530">
    <property type="entry name" value="GntR ligand-binding domain-like"/>
    <property type="match status" value="1"/>
</dbReference>
<reference evidence="6" key="1">
    <citation type="submission" date="2022-12" db="EMBL/GenBank/DDBJ databases">
        <title>Clostridium sp. nov., isolated from industrial wastewater.</title>
        <authorList>
            <person name="Jiayan W."/>
        </authorList>
    </citation>
    <scope>NUCLEOTIDE SEQUENCE</scope>
    <source>
        <strain evidence="6">ZC22-4</strain>
    </source>
</reference>
<keyword evidence="1" id="KW-0805">Transcription regulation</keyword>
<evidence type="ECO:0000256" key="2">
    <source>
        <dbReference type="ARBA" id="ARBA00023125"/>
    </source>
</evidence>
<dbReference type="SMART" id="SM00895">
    <property type="entry name" value="FCD"/>
    <property type="match status" value="1"/>
</dbReference>
<protein>
    <submittedName>
        <fullName evidence="6">FadR/GntR family transcriptional regulator</fullName>
    </submittedName>
</protein>
<organism evidence="6 7">
    <name type="scientific">Clostridium brassicae</name>
    <dbReference type="NCBI Taxonomy" id="2999072"/>
    <lineage>
        <taxon>Bacteria</taxon>
        <taxon>Bacillati</taxon>
        <taxon>Bacillota</taxon>
        <taxon>Clostridia</taxon>
        <taxon>Eubacteriales</taxon>
        <taxon>Clostridiaceae</taxon>
        <taxon>Clostridium</taxon>
    </lineage>
</organism>
<dbReference type="PANTHER" id="PTHR43537">
    <property type="entry name" value="TRANSCRIPTIONAL REGULATOR, GNTR FAMILY"/>
    <property type="match status" value="1"/>
</dbReference>
<feature type="domain" description="HTH gntR-type" evidence="5">
    <location>
        <begin position="8"/>
        <end position="76"/>
    </location>
</feature>
<evidence type="ECO:0000259" key="5">
    <source>
        <dbReference type="PROSITE" id="PS50949"/>
    </source>
</evidence>
<keyword evidence="2" id="KW-0238">DNA-binding</keyword>